<reference evidence="5" key="1">
    <citation type="journal article" date="2019" name="Int. J. Syst. Evol. Microbiol.">
        <title>The Global Catalogue of Microorganisms (GCM) 10K type strain sequencing project: providing services to taxonomists for standard genome sequencing and annotation.</title>
        <authorList>
            <consortium name="The Broad Institute Genomics Platform"/>
            <consortium name="The Broad Institute Genome Sequencing Center for Infectious Disease"/>
            <person name="Wu L."/>
            <person name="Ma J."/>
        </authorList>
    </citation>
    <scope>NUCLEOTIDE SEQUENCE [LARGE SCALE GENOMIC DNA]</scope>
    <source>
        <strain evidence="5">CCUG 53762</strain>
    </source>
</reference>
<evidence type="ECO:0000313" key="5">
    <source>
        <dbReference type="Proteomes" id="UP001597118"/>
    </source>
</evidence>
<gene>
    <name evidence="4" type="ORF">ACFSAH_13580</name>
</gene>
<organism evidence="4 5">
    <name type="scientific">Pseudopedobacter beijingensis</name>
    <dbReference type="NCBI Taxonomy" id="1207056"/>
    <lineage>
        <taxon>Bacteria</taxon>
        <taxon>Pseudomonadati</taxon>
        <taxon>Bacteroidota</taxon>
        <taxon>Sphingobacteriia</taxon>
        <taxon>Sphingobacteriales</taxon>
        <taxon>Sphingobacteriaceae</taxon>
        <taxon>Pseudopedobacter</taxon>
    </lineage>
</organism>
<feature type="signal peptide" evidence="2">
    <location>
        <begin position="1"/>
        <end position="20"/>
    </location>
</feature>
<evidence type="ECO:0000256" key="2">
    <source>
        <dbReference type="SAM" id="SignalP"/>
    </source>
</evidence>
<proteinExistence type="predicted"/>
<sequence length="439" mass="46502">MMKMRFFHFALAGLLLTAGACDKKESGYVASVTDVLVTSVYPSSGLNKDIIVITGRNFSKVKTENVVSFNGVRAVVLEAAPNRLEVIVPDNATTGNVTITVKGQQIDGPKFTVIEQVSNYIVSTIAGSTTFGFIDGNGLDARFRNPDGLLIDLNGDIIITDRTNHSIRKMTPEGVVSTLAGTGVSGYANGKPGQFNTPWQSTMDAAGNIIVIEKDGGRIRKIAPDGTVSLIAGTGSLGFTDGNVSVARFNHALDGVVDSEGNIFVADRNNYRIRKITPAGMVSTFMGDGTTSILTFPIALTIDKQDNLFVSDGNRIKMITKSGVMTTIVGSTKGYDDGTPGDPLTVKLGDIFGLNFDNEGNILLADASNNRIRKITPGAGNDWTKATVSTIAGNGTAGRGDGLGHAATFNQPYDVVMDAKGDIYVADNINNSIRKIIYK</sequence>
<evidence type="ECO:0000256" key="1">
    <source>
        <dbReference type="ARBA" id="ARBA00022737"/>
    </source>
</evidence>
<dbReference type="InterPro" id="IPR002909">
    <property type="entry name" value="IPT_dom"/>
</dbReference>
<name>A0ABW4IDW3_9SPHI</name>
<feature type="chain" id="PRO_5046951624" evidence="2">
    <location>
        <begin position="21"/>
        <end position="439"/>
    </location>
</feature>
<dbReference type="SUPFAM" id="SSF101898">
    <property type="entry name" value="NHL repeat"/>
    <property type="match status" value="1"/>
</dbReference>
<dbReference type="Proteomes" id="UP001597118">
    <property type="component" value="Unassembled WGS sequence"/>
</dbReference>
<dbReference type="PANTHER" id="PTHR13833">
    <property type="match status" value="1"/>
</dbReference>
<dbReference type="InterPro" id="IPR011042">
    <property type="entry name" value="6-blade_b-propeller_TolB-like"/>
</dbReference>
<evidence type="ECO:0000313" key="4">
    <source>
        <dbReference type="EMBL" id="MFD1630915.1"/>
    </source>
</evidence>
<dbReference type="Pfam" id="PF01833">
    <property type="entry name" value="TIG"/>
    <property type="match status" value="1"/>
</dbReference>
<evidence type="ECO:0000259" key="3">
    <source>
        <dbReference type="Pfam" id="PF01833"/>
    </source>
</evidence>
<dbReference type="InterPro" id="IPR013783">
    <property type="entry name" value="Ig-like_fold"/>
</dbReference>
<accession>A0ABW4IDW3</accession>
<keyword evidence="5" id="KW-1185">Reference proteome</keyword>
<dbReference type="EMBL" id="JBHUDG010000020">
    <property type="protein sequence ID" value="MFD1630915.1"/>
    <property type="molecule type" value="Genomic_DNA"/>
</dbReference>
<dbReference type="CDD" id="cd00603">
    <property type="entry name" value="IPT_PCSR"/>
    <property type="match status" value="1"/>
</dbReference>
<dbReference type="Gene3D" id="2.120.10.30">
    <property type="entry name" value="TolB, C-terminal domain"/>
    <property type="match status" value="4"/>
</dbReference>
<dbReference type="SUPFAM" id="SSF81296">
    <property type="entry name" value="E set domains"/>
    <property type="match status" value="1"/>
</dbReference>
<keyword evidence="2" id="KW-0732">Signal</keyword>
<dbReference type="RefSeq" id="WP_379663287.1">
    <property type="nucleotide sequence ID" value="NZ_JBHUDG010000020.1"/>
</dbReference>
<dbReference type="Gene3D" id="2.60.40.10">
    <property type="entry name" value="Immunoglobulins"/>
    <property type="match status" value="1"/>
</dbReference>
<dbReference type="InterPro" id="IPR001258">
    <property type="entry name" value="NHL_repeat"/>
</dbReference>
<dbReference type="Pfam" id="PF01436">
    <property type="entry name" value="NHL"/>
    <property type="match status" value="1"/>
</dbReference>
<dbReference type="PANTHER" id="PTHR13833:SF71">
    <property type="entry name" value="NHL DOMAIN-CONTAINING PROTEIN"/>
    <property type="match status" value="1"/>
</dbReference>
<dbReference type="PROSITE" id="PS51257">
    <property type="entry name" value="PROKAR_LIPOPROTEIN"/>
    <property type="match status" value="1"/>
</dbReference>
<protein>
    <submittedName>
        <fullName evidence="4">IPT/TIG domain-containing protein</fullName>
    </submittedName>
</protein>
<comment type="caution">
    <text evidence="4">The sequence shown here is derived from an EMBL/GenBank/DDBJ whole genome shotgun (WGS) entry which is preliminary data.</text>
</comment>
<feature type="domain" description="IPT/TIG" evidence="3">
    <location>
        <begin position="37"/>
        <end position="103"/>
    </location>
</feature>
<dbReference type="InterPro" id="IPR014756">
    <property type="entry name" value="Ig_E-set"/>
</dbReference>
<keyword evidence="1" id="KW-0677">Repeat</keyword>